<dbReference type="SUPFAM" id="SSF57756">
    <property type="entry name" value="Retrovirus zinc finger-like domains"/>
    <property type="match status" value="1"/>
</dbReference>
<dbReference type="Pfam" id="PF08284">
    <property type="entry name" value="RVP_2"/>
    <property type="match status" value="1"/>
</dbReference>
<keyword evidence="4" id="KW-0695">RNA-directed DNA polymerase</keyword>
<keyword evidence="1" id="KW-0479">Metal-binding</keyword>
<dbReference type="AlphaFoldDB" id="A0A6L2LAP4"/>
<dbReference type="GO" id="GO:0003676">
    <property type="term" value="F:nucleic acid binding"/>
    <property type="evidence" value="ECO:0007669"/>
    <property type="project" value="InterPro"/>
</dbReference>
<reference evidence="4" key="1">
    <citation type="journal article" date="2019" name="Sci. Rep.">
        <title>Draft genome of Tanacetum cinerariifolium, the natural source of mosquito coil.</title>
        <authorList>
            <person name="Yamashiro T."/>
            <person name="Shiraishi A."/>
            <person name="Satake H."/>
            <person name="Nakayama K."/>
        </authorList>
    </citation>
    <scope>NUCLEOTIDE SEQUENCE</scope>
</reference>
<evidence type="ECO:0000256" key="2">
    <source>
        <dbReference type="SAM" id="MobiDB-lite"/>
    </source>
</evidence>
<dbReference type="GO" id="GO:0008270">
    <property type="term" value="F:zinc ion binding"/>
    <property type="evidence" value="ECO:0007669"/>
    <property type="project" value="UniProtKB-KW"/>
</dbReference>
<organism evidence="4">
    <name type="scientific">Tanacetum cinerariifolium</name>
    <name type="common">Dalmatian daisy</name>
    <name type="synonym">Chrysanthemum cinerariifolium</name>
    <dbReference type="NCBI Taxonomy" id="118510"/>
    <lineage>
        <taxon>Eukaryota</taxon>
        <taxon>Viridiplantae</taxon>
        <taxon>Streptophyta</taxon>
        <taxon>Embryophyta</taxon>
        <taxon>Tracheophyta</taxon>
        <taxon>Spermatophyta</taxon>
        <taxon>Magnoliopsida</taxon>
        <taxon>eudicotyledons</taxon>
        <taxon>Gunneridae</taxon>
        <taxon>Pentapetalae</taxon>
        <taxon>asterids</taxon>
        <taxon>campanulids</taxon>
        <taxon>Asterales</taxon>
        <taxon>Asteraceae</taxon>
        <taxon>Asteroideae</taxon>
        <taxon>Anthemideae</taxon>
        <taxon>Anthemidinae</taxon>
        <taxon>Tanacetum</taxon>
    </lineage>
</organism>
<feature type="compositionally biased region" description="Basic and acidic residues" evidence="2">
    <location>
        <begin position="404"/>
        <end position="413"/>
    </location>
</feature>
<dbReference type="EMBL" id="BKCJ010004068">
    <property type="protein sequence ID" value="GEU58828.1"/>
    <property type="molecule type" value="Genomic_DNA"/>
</dbReference>
<dbReference type="InterPro" id="IPR056924">
    <property type="entry name" value="SH3_Tf2-1"/>
</dbReference>
<name>A0A6L2LAP4_TANCI</name>
<dbReference type="InterPro" id="IPR043128">
    <property type="entry name" value="Rev_trsase/Diguanyl_cyclase"/>
</dbReference>
<dbReference type="Pfam" id="PF24626">
    <property type="entry name" value="SH3_Tf2-1"/>
    <property type="match status" value="1"/>
</dbReference>
<evidence type="ECO:0000313" key="4">
    <source>
        <dbReference type="EMBL" id="GEU58828.1"/>
    </source>
</evidence>
<dbReference type="InterPro" id="IPR043502">
    <property type="entry name" value="DNA/RNA_pol_sf"/>
</dbReference>
<sequence length="954" mass="106814">MSSVYKYQDPTSRNSSEESVGSHVPRVILFGTIPTSIPVIPVVPTELPIALADLIVVSGVGAVFVISPTEVLDLADDESEPAELRPERHESLTPSSKFPLAHVVAPPRIRRRPVILVRPDEAIPLGRPYRNHLNGSCNFLTARKRVEPFPACRLAWRRVSHRSLDHHFSLDLTSDLSSSSSYSDTSSDISSGLSSYSLSDSSLVHSSGCDTSESSLDSSCERSLDSSSSDHLAKDADLGIIHGVRAPTDDGLGTRAEVTTSNIREDEEEFEAEASARGMMEIVVDPLVTGDIFEPTRGDAPDLEGTLYDISHYMSDVLLDRIREFKTAQRQLEAGQLVASRESWRSFVRFIGIVMILEGDLGALAAYEAIRDANALEAKSQSQNGSDDNNGNGNGNGKNGNPNENDRRARPDYKATNSTTSTQRGQVVNQRVVTCYECGRQGHYRSDCIKLKDQNHGNKTRNNNGIGEAKGKAYALGGGDANPDSNLITGTLLLNNHYAYVLFDSGVNRSFVSTTFSTLIDIIPDILDVSYAVELPNKRTSKTNTVLRGCTLGLLGHPFNIDLMPIEIGSFDVIIGMDWLANHHVVIVCDEKIMWIPYGDEVLILQGDRNGKGKKSKKETEDKSKEKRLEDVLTIQDFSKVFLEDFPRLPPARQVEFHIDLVLGAAPVARAPYRLAPYELTRYGHYEYQVMPFGLTNAPVSEEEHAKHFKLILELLKKKELCAKFSKCEFRLSKIQFLGHLIDSEGIHVGIDTYLLWSFPTTTVTIRVSKLHCLEHYMAKNVDRLSVGLRFRDAQLTSQEIIHETIEKIIQIKKFIQVAHDRQKSYDDMRCKPLEFQAGDKVMLKVSPWKGVIHFRKRGKLNPCYIGPFKIIAKLEMVAYLLKLLEQLSRVHSTFHISNLKKCFFDEPLAIPLDEIQIDDKLNFIEEPVEIMDQEVKRLKQIRILIVKVCWNSR</sequence>
<protein>
    <submittedName>
        <fullName evidence="4">Putative reverse transcriptase domain-containing protein</fullName>
    </submittedName>
</protein>
<dbReference type="InterPro" id="IPR021109">
    <property type="entry name" value="Peptidase_aspartic_dom_sf"/>
</dbReference>
<feature type="region of interest" description="Disordered" evidence="2">
    <location>
        <begin position="378"/>
        <end position="424"/>
    </location>
</feature>
<evidence type="ECO:0000256" key="1">
    <source>
        <dbReference type="PROSITE-ProRule" id="PRU00047"/>
    </source>
</evidence>
<feature type="domain" description="CCHC-type" evidence="3">
    <location>
        <begin position="435"/>
        <end position="448"/>
    </location>
</feature>
<accession>A0A6L2LAP4</accession>
<dbReference type="InterPro" id="IPR032567">
    <property type="entry name" value="RTL1-rel"/>
</dbReference>
<dbReference type="PROSITE" id="PS50158">
    <property type="entry name" value="ZF_CCHC"/>
    <property type="match status" value="1"/>
</dbReference>
<keyword evidence="4" id="KW-0548">Nucleotidyltransferase</keyword>
<dbReference type="GO" id="GO:0003964">
    <property type="term" value="F:RNA-directed DNA polymerase activity"/>
    <property type="evidence" value="ECO:0007669"/>
    <property type="project" value="UniProtKB-KW"/>
</dbReference>
<dbReference type="PANTHER" id="PTHR15503:SF45">
    <property type="entry name" value="RNA-DIRECTED DNA POLYMERASE HOMOLOG"/>
    <property type="match status" value="1"/>
</dbReference>
<dbReference type="Gene3D" id="3.30.70.270">
    <property type="match status" value="1"/>
</dbReference>
<gene>
    <name evidence="4" type="ORF">Tci_030806</name>
</gene>
<keyword evidence="4" id="KW-0808">Transferase</keyword>
<dbReference type="Gene3D" id="2.40.70.10">
    <property type="entry name" value="Acid Proteases"/>
    <property type="match status" value="1"/>
</dbReference>
<dbReference type="InterPro" id="IPR001878">
    <property type="entry name" value="Znf_CCHC"/>
</dbReference>
<comment type="caution">
    <text evidence="4">The sequence shown here is derived from an EMBL/GenBank/DDBJ whole genome shotgun (WGS) entry which is preliminary data.</text>
</comment>
<dbReference type="CDD" id="cd00303">
    <property type="entry name" value="retropepsin_like"/>
    <property type="match status" value="1"/>
</dbReference>
<keyword evidence="1" id="KW-0862">Zinc</keyword>
<keyword evidence="1" id="KW-0863">Zinc-finger</keyword>
<dbReference type="PANTHER" id="PTHR15503">
    <property type="entry name" value="LDOC1 RELATED"/>
    <property type="match status" value="1"/>
</dbReference>
<proteinExistence type="predicted"/>
<dbReference type="InterPro" id="IPR036875">
    <property type="entry name" value="Znf_CCHC_sf"/>
</dbReference>
<feature type="compositionally biased region" description="Polar residues" evidence="2">
    <location>
        <begin position="415"/>
        <end position="424"/>
    </location>
</feature>
<dbReference type="SUPFAM" id="SSF50630">
    <property type="entry name" value="Acid proteases"/>
    <property type="match status" value="1"/>
</dbReference>
<evidence type="ECO:0000259" key="3">
    <source>
        <dbReference type="PROSITE" id="PS50158"/>
    </source>
</evidence>
<dbReference type="SUPFAM" id="SSF56672">
    <property type="entry name" value="DNA/RNA polymerases"/>
    <property type="match status" value="1"/>
</dbReference>